<proteinExistence type="predicted"/>
<protein>
    <recommendedName>
        <fullName evidence="3">Effector from type III secretion system family protein</fullName>
    </recommendedName>
</protein>
<accession>A0A1A9HUH7</accession>
<name>A0A1A9HUH7_9CHLA</name>
<dbReference type="Pfam" id="PF04518">
    <property type="entry name" value="Effector_1"/>
    <property type="match status" value="1"/>
</dbReference>
<keyword evidence="2" id="KW-1185">Reference proteome</keyword>
<evidence type="ECO:0000313" key="2">
    <source>
        <dbReference type="Proteomes" id="UP000078162"/>
    </source>
</evidence>
<sequence length="758" mass="85003">MTIQSYYINFTRNVTASLIGTQIDPVIQLSDAALFFQELYTKAQSLKHALKLVQELDAKSVANPLVSIVPLPTGHEDVSSQALPLGTITIPFPDYTDAQLKDIISHPDLSSAQIFIDGMEKVLANWLLSITSNINIVPLSEAEEEIVTKYQKHLRDLKPLFSTGTTPSGANYKDLYGIPTALLEEIATLPVKDSPPKSRTVAFWQDMMVVYSAITSINFPANEYLNTQLAERSLNISTAQTMQQLLRNFYSNLKDFLTPLWEETKAKTSIQVEYNARNSGIIQSWLNLGGIFRLLTENLPQGTPTSLPLNLSNTIYTFLNAMGDIVIGSGSQGSIRLDAFLGIQYVYQRCAFLYGTSASAPSTSDYTNFLNADRAYWKARARTFDVTGNGVFDHFASNWLAPGYKGLTIFNKNQLNQYNPRFFQEALNLVKNKPMDQSNYQKVADAANTAINSINNLIKIWNTEIVSIQSQKESIDPPQLKYYETMLENKKTFVNSTPLQSTYTSLMLDKFLPMQQHVLSALGDQMTFSNKAAKYLNTLISKITSFQTSDVYYSLSIYLRQMNLQALIDPIRKAITVLNNEKTRCMTDIKRAQQVQSEINKIIPEVQANLEMTSSQKRELVTTLTSYKSQFDDLIRNLSQLLVFLVGMSIDPVANPKAVDKAFDVTIYKEASDSWIRQLASFESFVIEGGHHGVVPGGEQQILQAMESSAEDFTTFNQNQQLALQLESSAMQQEWTIVSTALALLNQMFSKLARRINS</sequence>
<dbReference type="EMBL" id="CP014639">
    <property type="protein sequence ID" value="ANH78648.1"/>
    <property type="molecule type" value="Genomic_DNA"/>
</dbReference>
<organism evidence="1 2">
    <name type="scientific">Candidatus Chlamydia sanziniae</name>
    <dbReference type="NCBI Taxonomy" id="1806891"/>
    <lineage>
        <taxon>Bacteria</taxon>
        <taxon>Pseudomonadati</taxon>
        <taxon>Chlamydiota</taxon>
        <taxon>Chlamydiia</taxon>
        <taxon>Chlamydiales</taxon>
        <taxon>Chlamydiaceae</taxon>
        <taxon>Chlamydia/Chlamydophila group</taxon>
        <taxon>Chlamydia</taxon>
    </lineage>
</organism>
<dbReference type="STRING" id="1806891.Cs308_0477"/>
<dbReference type="PATRIC" id="fig|1806891.3.peg.468"/>
<gene>
    <name evidence="1" type="ORF">Cs308_0477</name>
</gene>
<dbReference type="KEGG" id="csaz:Cs308_0477"/>
<dbReference type="OrthoDB" id="19147at2"/>
<evidence type="ECO:0008006" key="3">
    <source>
        <dbReference type="Google" id="ProtNLM"/>
    </source>
</evidence>
<dbReference type="RefSeq" id="WP_066482111.1">
    <property type="nucleotide sequence ID" value="NZ_CP014639.1"/>
</dbReference>
<evidence type="ECO:0000313" key="1">
    <source>
        <dbReference type="EMBL" id="ANH78648.1"/>
    </source>
</evidence>
<dbReference type="InterPro" id="IPR007606">
    <property type="entry name" value="T3SS_effector"/>
</dbReference>
<reference evidence="2" key="1">
    <citation type="submission" date="2016-03" db="EMBL/GenBank/DDBJ databases">
        <title>Culture-independent genomics supports pathogen discovery for uncultivable bacteria within the genus Chlamydia.</title>
        <authorList>
            <person name="Taylor-Brown A."/>
            <person name="Bachmann N.L."/>
            <person name="Borel N."/>
            <person name="Polkinghorne A."/>
        </authorList>
    </citation>
    <scope>NUCLEOTIDE SEQUENCE [LARGE SCALE GENOMIC DNA]</scope>
    <source>
        <strain evidence="2">2742-308</strain>
    </source>
</reference>
<dbReference type="AlphaFoldDB" id="A0A1A9HUH7"/>
<dbReference type="Proteomes" id="UP000078162">
    <property type="component" value="Chromosome"/>
</dbReference>